<dbReference type="SMART" id="SM00644">
    <property type="entry name" value="Ami_2"/>
    <property type="match status" value="1"/>
</dbReference>
<feature type="compositionally biased region" description="Low complexity" evidence="2">
    <location>
        <begin position="222"/>
        <end position="231"/>
    </location>
</feature>
<evidence type="ECO:0000259" key="3">
    <source>
        <dbReference type="SMART" id="SM00644"/>
    </source>
</evidence>
<reference evidence="5 6" key="1">
    <citation type="journal article" date="2019" name="Int. J. Syst. Evol. Microbiol.">
        <title>The Global Catalogue of Microorganisms (GCM) 10K type strain sequencing project: providing services to taxonomists for standard genome sequencing and annotation.</title>
        <authorList>
            <consortium name="The Broad Institute Genomics Platform"/>
            <consortium name="The Broad Institute Genome Sequencing Center for Infectious Disease"/>
            <person name="Wu L."/>
            <person name="Ma J."/>
        </authorList>
    </citation>
    <scope>NUCLEOTIDE SEQUENCE [LARGE SCALE GENOMIC DNA]</scope>
    <source>
        <strain evidence="5 6">JCM 6921</strain>
    </source>
</reference>
<name>A0ABN3IUX7_9ACTN</name>
<dbReference type="InterPro" id="IPR006619">
    <property type="entry name" value="PGRP_domain_met/bac"/>
</dbReference>
<feature type="region of interest" description="Disordered" evidence="2">
    <location>
        <begin position="1"/>
        <end position="57"/>
    </location>
</feature>
<dbReference type="PANTHER" id="PTHR11022:SF41">
    <property type="entry name" value="PEPTIDOGLYCAN-RECOGNITION PROTEIN LC-RELATED"/>
    <property type="match status" value="1"/>
</dbReference>
<dbReference type="InterPro" id="IPR036505">
    <property type="entry name" value="Amidase/PGRP_sf"/>
</dbReference>
<dbReference type="PANTHER" id="PTHR11022">
    <property type="entry name" value="PEPTIDOGLYCAN RECOGNITION PROTEIN"/>
    <property type="match status" value="1"/>
</dbReference>
<protein>
    <submittedName>
        <fullName evidence="5">N-acetylmuramoyl-L-alanine amidase</fullName>
    </submittedName>
</protein>
<gene>
    <name evidence="5" type="ORF">GCM10010420_50480</name>
</gene>
<dbReference type="EMBL" id="BAAATJ010000032">
    <property type="protein sequence ID" value="GAA2414685.1"/>
    <property type="molecule type" value="Genomic_DNA"/>
</dbReference>
<evidence type="ECO:0000259" key="4">
    <source>
        <dbReference type="SMART" id="SM00701"/>
    </source>
</evidence>
<feature type="domain" description="Peptidoglycan recognition protein family" evidence="4">
    <location>
        <begin position="263"/>
        <end position="410"/>
    </location>
</feature>
<dbReference type="InterPro" id="IPR015510">
    <property type="entry name" value="PGRP"/>
</dbReference>
<feature type="region of interest" description="Disordered" evidence="2">
    <location>
        <begin position="89"/>
        <end position="248"/>
    </location>
</feature>
<keyword evidence="6" id="KW-1185">Reference proteome</keyword>
<dbReference type="SMART" id="SM00701">
    <property type="entry name" value="PGRP"/>
    <property type="match status" value="1"/>
</dbReference>
<evidence type="ECO:0000313" key="6">
    <source>
        <dbReference type="Proteomes" id="UP001500058"/>
    </source>
</evidence>
<proteinExistence type="inferred from homology"/>
<comment type="similarity">
    <text evidence="1">Belongs to the N-acetylmuramoyl-L-alanine amidase 2 family.</text>
</comment>
<organism evidence="5 6">
    <name type="scientific">Streptomyces glaucosporus</name>
    <dbReference type="NCBI Taxonomy" id="284044"/>
    <lineage>
        <taxon>Bacteria</taxon>
        <taxon>Bacillati</taxon>
        <taxon>Actinomycetota</taxon>
        <taxon>Actinomycetes</taxon>
        <taxon>Kitasatosporales</taxon>
        <taxon>Streptomycetaceae</taxon>
        <taxon>Streptomyces</taxon>
    </lineage>
</organism>
<feature type="domain" description="N-acetylmuramoyl-L-alanine amidase" evidence="3">
    <location>
        <begin position="276"/>
        <end position="436"/>
    </location>
</feature>
<dbReference type="Proteomes" id="UP001500058">
    <property type="component" value="Unassembled WGS sequence"/>
</dbReference>
<accession>A0ABN3IUX7</accession>
<evidence type="ECO:0000313" key="5">
    <source>
        <dbReference type="EMBL" id="GAA2414685.1"/>
    </source>
</evidence>
<dbReference type="CDD" id="cd06583">
    <property type="entry name" value="PGRP"/>
    <property type="match status" value="1"/>
</dbReference>
<feature type="compositionally biased region" description="Low complexity" evidence="2">
    <location>
        <begin position="1"/>
        <end position="19"/>
    </location>
</feature>
<dbReference type="InterPro" id="IPR002502">
    <property type="entry name" value="Amidase_domain"/>
</dbReference>
<evidence type="ECO:0000256" key="1">
    <source>
        <dbReference type="ARBA" id="ARBA00007553"/>
    </source>
</evidence>
<dbReference type="SUPFAM" id="SSF55846">
    <property type="entry name" value="N-acetylmuramoyl-L-alanine amidase-like"/>
    <property type="match status" value="1"/>
</dbReference>
<dbReference type="Gene3D" id="3.40.80.10">
    <property type="entry name" value="Peptidoglycan recognition protein-like"/>
    <property type="match status" value="1"/>
</dbReference>
<evidence type="ECO:0000256" key="2">
    <source>
        <dbReference type="SAM" id="MobiDB-lite"/>
    </source>
</evidence>
<sequence>MAAGASAATASAPVPVTSSRLPGSTQSLPLVPLTQPGATPAPGPSGPPDEGVSLGLPAREVEPFSLLGVVWNDPEEELHGRVQVRTRAAGTGAWSSWQDLETHADLPDPDSDERGGGALRGATAPLWVGDSDGVQVRVLPEESADSGRTAELPEGLRLDLVNPGEDPADDLTPQARASSEANAGLAPVGSHEIPALDREASQADLSETGTGQNPEQAEEAEQAGQPAEPAPDVTPSTLPADVPDTLPAGELNAATLAPIGPRPSIVTRRGWGADESIRGSFLYTSTVKAAFVHHTAGSNSYSCSEAPAIIRGIYRYHVKSNGWRDVGYNFFVDKCGKIYEGRAGGVAKPVMGAHTYGFNANSTGIAVLGTYNSTNPSGAAVNAVSRLVAWKLGLHGVNPKGTAVLTSGGGKYAKGTKVRFNTVSGHRDGYVTGCPGDRLYAKLGTIRNNAARLQGR</sequence>
<comment type="caution">
    <text evidence="5">The sequence shown here is derived from an EMBL/GenBank/DDBJ whole genome shotgun (WGS) entry which is preliminary data.</text>
</comment>
<dbReference type="Pfam" id="PF01510">
    <property type="entry name" value="Amidase_2"/>
    <property type="match status" value="1"/>
</dbReference>